<proteinExistence type="predicted"/>
<sequence>MVGERQEVEVVKGRGELKGMEEEGKKKDTDVFIEMGWKQRRVTRKGNEGMRGPCSRKDAELSKRARSQSRFPRHPLSQRLPFQAECLSAALCTRTIFSTLPTRLDPVTIGVHTTPLFTTRLSITALGQRGADKGTGV</sequence>
<feature type="compositionally biased region" description="Basic residues" evidence="1">
    <location>
        <begin position="64"/>
        <end position="73"/>
    </location>
</feature>
<dbReference type="EMBL" id="CADEAL010000510">
    <property type="protein sequence ID" value="CAB1421192.1"/>
    <property type="molecule type" value="Genomic_DNA"/>
</dbReference>
<gene>
    <name evidence="2" type="ORF">PLEPLA_LOCUS9074</name>
</gene>
<dbReference type="Proteomes" id="UP001153269">
    <property type="component" value="Unassembled WGS sequence"/>
</dbReference>
<accession>A0A9N7TYN7</accession>
<feature type="region of interest" description="Disordered" evidence="1">
    <location>
        <begin position="44"/>
        <end position="75"/>
    </location>
</feature>
<comment type="caution">
    <text evidence="2">The sequence shown here is derived from an EMBL/GenBank/DDBJ whole genome shotgun (WGS) entry which is preliminary data.</text>
</comment>
<keyword evidence="3" id="KW-1185">Reference proteome</keyword>
<evidence type="ECO:0000313" key="2">
    <source>
        <dbReference type="EMBL" id="CAB1421192.1"/>
    </source>
</evidence>
<protein>
    <submittedName>
        <fullName evidence="2">Uncharacterized protein</fullName>
    </submittedName>
</protein>
<evidence type="ECO:0000313" key="3">
    <source>
        <dbReference type="Proteomes" id="UP001153269"/>
    </source>
</evidence>
<name>A0A9N7TYN7_PLEPL</name>
<evidence type="ECO:0000256" key="1">
    <source>
        <dbReference type="SAM" id="MobiDB-lite"/>
    </source>
</evidence>
<organism evidence="2 3">
    <name type="scientific">Pleuronectes platessa</name>
    <name type="common">European plaice</name>
    <dbReference type="NCBI Taxonomy" id="8262"/>
    <lineage>
        <taxon>Eukaryota</taxon>
        <taxon>Metazoa</taxon>
        <taxon>Chordata</taxon>
        <taxon>Craniata</taxon>
        <taxon>Vertebrata</taxon>
        <taxon>Euteleostomi</taxon>
        <taxon>Actinopterygii</taxon>
        <taxon>Neopterygii</taxon>
        <taxon>Teleostei</taxon>
        <taxon>Neoteleostei</taxon>
        <taxon>Acanthomorphata</taxon>
        <taxon>Carangaria</taxon>
        <taxon>Pleuronectiformes</taxon>
        <taxon>Pleuronectoidei</taxon>
        <taxon>Pleuronectidae</taxon>
        <taxon>Pleuronectes</taxon>
    </lineage>
</organism>
<reference evidence="2" key="1">
    <citation type="submission" date="2020-03" db="EMBL/GenBank/DDBJ databases">
        <authorList>
            <person name="Weist P."/>
        </authorList>
    </citation>
    <scope>NUCLEOTIDE SEQUENCE</scope>
</reference>
<dbReference type="AlphaFoldDB" id="A0A9N7TYN7"/>